<comment type="caution">
    <text evidence="3">The sequence shown here is derived from an EMBL/GenBank/DDBJ whole genome shotgun (WGS) entry which is preliminary data.</text>
</comment>
<dbReference type="STRING" id="1121022.GCA_000376105_04149"/>
<reference evidence="3 4" key="1">
    <citation type="journal article" date="2014" name="Nature">
        <title>Sequential evolution of bacterial morphology by co-option of a developmental regulator.</title>
        <authorList>
            <person name="Jiang C."/>
            <person name="Brown P.J."/>
            <person name="Ducret A."/>
            <person name="Brun Y.V."/>
        </authorList>
    </citation>
    <scope>NUCLEOTIDE SEQUENCE [LARGE SCALE GENOMIC DNA]</scope>
    <source>
        <strain evidence="3 4">DSM 16100</strain>
    </source>
</reference>
<feature type="signal peptide" evidence="1">
    <location>
        <begin position="1"/>
        <end position="15"/>
    </location>
</feature>
<dbReference type="SUPFAM" id="SSF51445">
    <property type="entry name" value="(Trans)glycosidases"/>
    <property type="match status" value="1"/>
</dbReference>
<feature type="chain" id="PRO_5013017327" description="Endo-beta-1,6-galactanase-like domain-containing protein" evidence="1">
    <location>
        <begin position="16"/>
        <end position="503"/>
    </location>
</feature>
<dbReference type="InterPro" id="IPR017853">
    <property type="entry name" value="GH"/>
</dbReference>
<dbReference type="InterPro" id="IPR039743">
    <property type="entry name" value="6GAL/EXGAL"/>
</dbReference>
<dbReference type="Proteomes" id="UP000017837">
    <property type="component" value="Unassembled WGS sequence"/>
</dbReference>
<dbReference type="PANTHER" id="PTHR42767">
    <property type="entry name" value="ENDO-BETA-1,6-GALACTANASE"/>
    <property type="match status" value="1"/>
</dbReference>
<dbReference type="eggNOG" id="COG5520">
    <property type="taxonomic scope" value="Bacteria"/>
</dbReference>
<dbReference type="Pfam" id="PF14587">
    <property type="entry name" value="Glyco_hydr_30_2"/>
    <property type="match status" value="1"/>
</dbReference>
<accession>V4PBJ9</accession>
<sequence>MLAVLVASGATSVMAQVCPTVTAAQDIDVRPDYTRTGKPFEGWGTALAWFANVTGGYPDPVRNRLADLLYGEQGLRWNIARYNIGGGNAPDIRPYLRKGADLPGFWRRPAGASGQDWWRPDDAAMWDWSADARQRWWLDAIRDRVDNKALILEAFSNSPPYFMTQSGLVSGNDNRLDNNIKPGASSAFADYLVRVTARLEQSHGVHFRTLSPVNEPATPYWHAKNTQEGSHWTPEAQQEVIVATAKALGKAGLKTRVAAMDETDSLTFIRNWQAYTPETRALIGQLNVHSYDTFGQTGVRDIASSSNIRLWMSENDLSPQNVRQDFDDMRPPLALAERITLDLKKLKPAAWVFWQAVENVSPDPQHSSNWGLIKMDYSVPDEGEHTITISRKYYAMANFSRHIRPGYRLFEVADMDTTGAVSPDGKTVVFVHVNAGPYARNLKLLRQNLPSMKVGQASHVELYVTDAAHEAARLCGDNLTASEMSVQVPPQSISTLVITQAPS</sequence>
<protein>
    <recommendedName>
        <fullName evidence="2">Endo-beta-1,6-galactanase-like domain-containing protein</fullName>
    </recommendedName>
</protein>
<dbReference type="InterPro" id="IPR039514">
    <property type="entry name" value="6GAL-like"/>
</dbReference>
<proteinExistence type="predicted"/>
<evidence type="ECO:0000313" key="4">
    <source>
        <dbReference type="Proteomes" id="UP000017837"/>
    </source>
</evidence>
<dbReference type="EMBL" id="AWGB01000075">
    <property type="protein sequence ID" value="ESQ82610.1"/>
    <property type="molecule type" value="Genomic_DNA"/>
</dbReference>
<gene>
    <name evidence="3" type="ORF">ABENE_20855</name>
</gene>
<keyword evidence="1" id="KW-0732">Signal</keyword>
<dbReference type="GO" id="GO:0004553">
    <property type="term" value="F:hydrolase activity, hydrolyzing O-glycosyl compounds"/>
    <property type="evidence" value="ECO:0007669"/>
    <property type="project" value="InterPro"/>
</dbReference>
<dbReference type="Gene3D" id="3.20.20.80">
    <property type="entry name" value="Glycosidases"/>
    <property type="match status" value="1"/>
</dbReference>
<evidence type="ECO:0000313" key="3">
    <source>
        <dbReference type="EMBL" id="ESQ82610.1"/>
    </source>
</evidence>
<feature type="domain" description="Endo-beta-1,6-galactanase-like" evidence="2">
    <location>
        <begin position="32"/>
        <end position="268"/>
    </location>
</feature>
<dbReference type="PATRIC" id="fig|1121022.4.peg.4273"/>
<evidence type="ECO:0000256" key="1">
    <source>
        <dbReference type="SAM" id="SignalP"/>
    </source>
</evidence>
<dbReference type="PANTHER" id="PTHR42767:SF1">
    <property type="entry name" value="ENDO-BETA-1,6-GALACTANASE-LIKE DOMAIN-CONTAINING PROTEIN"/>
    <property type="match status" value="1"/>
</dbReference>
<evidence type="ECO:0000259" key="2">
    <source>
        <dbReference type="Pfam" id="PF14587"/>
    </source>
</evidence>
<organism evidence="3 4">
    <name type="scientific">Asticcacaulis benevestitus DSM 16100 = ATCC BAA-896</name>
    <dbReference type="NCBI Taxonomy" id="1121022"/>
    <lineage>
        <taxon>Bacteria</taxon>
        <taxon>Pseudomonadati</taxon>
        <taxon>Pseudomonadota</taxon>
        <taxon>Alphaproteobacteria</taxon>
        <taxon>Caulobacterales</taxon>
        <taxon>Caulobacteraceae</taxon>
        <taxon>Asticcacaulis</taxon>
    </lineage>
</organism>
<dbReference type="AlphaFoldDB" id="V4PBJ9"/>
<name>V4PBJ9_9CAUL</name>
<keyword evidence="4" id="KW-1185">Reference proteome</keyword>